<feature type="transmembrane region" description="Helical" evidence="7">
    <location>
        <begin position="586"/>
        <end position="607"/>
    </location>
</feature>
<evidence type="ECO:0000256" key="6">
    <source>
        <dbReference type="ARBA" id="ARBA00023136"/>
    </source>
</evidence>
<protein>
    <submittedName>
        <fullName evidence="8">OPT oligopeptide transporter protein-domain-containing protein</fullName>
    </submittedName>
</protein>
<feature type="transmembrane region" description="Helical" evidence="7">
    <location>
        <begin position="285"/>
        <end position="304"/>
    </location>
</feature>
<evidence type="ECO:0000256" key="2">
    <source>
        <dbReference type="ARBA" id="ARBA00008807"/>
    </source>
</evidence>
<dbReference type="PANTHER" id="PTHR31645">
    <property type="entry name" value="OLIGOPEPTIDE TRANSPORTER YGL114W-RELATED"/>
    <property type="match status" value="1"/>
</dbReference>
<dbReference type="Proteomes" id="UP001209540">
    <property type="component" value="Unassembled WGS sequence"/>
</dbReference>
<evidence type="ECO:0000256" key="5">
    <source>
        <dbReference type="ARBA" id="ARBA00022989"/>
    </source>
</evidence>
<dbReference type="InterPro" id="IPR045035">
    <property type="entry name" value="YSL-like"/>
</dbReference>
<organism evidence="8 9">
    <name type="scientific">Phascolomyces articulosus</name>
    <dbReference type="NCBI Taxonomy" id="60185"/>
    <lineage>
        <taxon>Eukaryota</taxon>
        <taxon>Fungi</taxon>
        <taxon>Fungi incertae sedis</taxon>
        <taxon>Mucoromycota</taxon>
        <taxon>Mucoromycotina</taxon>
        <taxon>Mucoromycetes</taxon>
        <taxon>Mucorales</taxon>
        <taxon>Lichtheimiaceae</taxon>
        <taxon>Phascolomyces</taxon>
    </lineage>
</organism>
<proteinExistence type="inferred from homology"/>
<accession>A0AAD5JXS0</accession>
<gene>
    <name evidence="8" type="ORF">BDA99DRAFT_514751</name>
</gene>
<comment type="caution">
    <text evidence="8">The sequence shown here is derived from an EMBL/GenBank/DDBJ whole genome shotgun (WGS) entry which is preliminary data.</text>
</comment>
<keyword evidence="9" id="KW-1185">Reference proteome</keyword>
<evidence type="ECO:0000256" key="7">
    <source>
        <dbReference type="SAM" id="Phobius"/>
    </source>
</evidence>
<keyword evidence="5 7" id="KW-1133">Transmembrane helix</keyword>
<feature type="transmembrane region" description="Helical" evidence="7">
    <location>
        <begin position="80"/>
        <end position="99"/>
    </location>
</feature>
<evidence type="ECO:0000256" key="3">
    <source>
        <dbReference type="ARBA" id="ARBA00022448"/>
    </source>
</evidence>
<keyword evidence="4 7" id="KW-0812">Transmembrane</keyword>
<dbReference type="EMBL" id="JAIXMP010000018">
    <property type="protein sequence ID" value="KAI9259018.1"/>
    <property type="molecule type" value="Genomic_DNA"/>
</dbReference>
<evidence type="ECO:0000256" key="4">
    <source>
        <dbReference type="ARBA" id="ARBA00022692"/>
    </source>
</evidence>
<feature type="transmembrane region" description="Helical" evidence="7">
    <location>
        <begin position="429"/>
        <end position="448"/>
    </location>
</feature>
<feature type="transmembrane region" description="Helical" evidence="7">
    <location>
        <begin position="520"/>
        <end position="540"/>
    </location>
</feature>
<feature type="transmembrane region" description="Helical" evidence="7">
    <location>
        <begin position="262"/>
        <end position="278"/>
    </location>
</feature>
<dbReference type="Pfam" id="PF03169">
    <property type="entry name" value="OPT"/>
    <property type="match status" value="1"/>
</dbReference>
<dbReference type="PANTHER" id="PTHR31645:SF3">
    <property type="entry name" value="OLIGOPEPTIDE TRANSPORTER"/>
    <property type="match status" value="1"/>
</dbReference>
<sequence length="703" mass="76773">MVDSTKEAVVPEEEKIEYEIDSKEKQQYDLDQQVEMKDDRPLRQEFVEEWQFTWRASVVGSILGCLVAASNTYLGLKIGWTFGASLFGAIFSFAIIKPLSRVLPIWAGGGYFGAKENVTAQSAATTAGGLSAGFVAGVPALYKLGLMSTPKADAAALTLFTISAAFYGLFFAVPLRRHFVINQDLPFPTPRATATTIISLHNSVEGEREAMKKAMWMGIFFMITFIWTLIAYWVPFFETLHILWWIGYSTGYENMMSADGEWGWFFSFDWPFFGAGLMTPGSTVLSFFISSIFVWGIIGPTLTTKGAWIGAGGFSPEGVTAQSFFLWPGIALMVLSSLAELFVRYEMLWRACKGGVLEIIQGVKDIGSFVNHKILRRGTEDPAKAKYRPEDADDIYKPEELVPVTWWATGTLISIIFTCAIMGEFFHMPVYQSIVAVIIAFILAFVGIQSAGETDINPTGSIGKMAQLIFAGMPADNTQQLQKNNLMAGTIAASAASQSVDMVGDLKTGQLVGASPRSQFLAQAVASIPAIGIAVGLFILFAEAYPCIINEDLDTKNCEFQLVAVMAWLQVTKLLTGAADPLTRECIIVTGVCAGVGVVIPVIKFLVIPQKYHRYVPSMSAIGIAMINPAPEIPFSMFIGWSAGKIWKRFRPKSYEDFMYSIAGGMIAGQGISALLKAVFQLAGVEGDIFYASCIEGLKENCP</sequence>
<dbReference type="GO" id="GO:0035673">
    <property type="term" value="F:oligopeptide transmembrane transporter activity"/>
    <property type="evidence" value="ECO:0007669"/>
    <property type="project" value="InterPro"/>
</dbReference>
<evidence type="ECO:0000256" key="1">
    <source>
        <dbReference type="ARBA" id="ARBA00004141"/>
    </source>
</evidence>
<evidence type="ECO:0000313" key="8">
    <source>
        <dbReference type="EMBL" id="KAI9259018.1"/>
    </source>
</evidence>
<name>A0AAD5JXS0_9FUNG</name>
<evidence type="ECO:0000313" key="9">
    <source>
        <dbReference type="Proteomes" id="UP001209540"/>
    </source>
</evidence>
<dbReference type="AlphaFoldDB" id="A0AAD5JXS0"/>
<comment type="subcellular location">
    <subcellularLocation>
        <location evidence="1">Membrane</location>
        <topology evidence="1">Multi-pass membrane protein</topology>
    </subcellularLocation>
</comment>
<dbReference type="NCBIfam" id="TIGR00728">
    <property type="entry name" value="OPT_sfam"/>
    <property type="match status" value="1"/>
</dbReference>
<keyword evidence="3" id="KW-0813">Transport</keyword>
<reference evidence="8" key="2">
    <citation type="submission" date="2023-02" db="EMBL/GenBank/DDBJ databases">
        <authorList>
            <consortium name="DOE Joint Genome Institute"/>
            <person name="Mondo S.J."/>
            <person name="Chang Y."/>
            <person name="Wang Y."/>
            <person name="Ahrendt S."/>
            <person name="Andreopoulos W."/>
            <person name="Barry K."/>
            <person name="Beard J."/>
            <person name="Benny G.L."/>
            <person name="Blankenship S."/>
            <person name="Bonito G."/>
            <person name="Cuomo C."/>
            <person name="Desiro A."/>
            <person name="Gervers K.A."/>
            <person name="Hundley H."/>
            <person name="Kuo A."/>
            <person name="LaButti K."/>
            <person name="Lang B.F."/>
            <person name="Lipzen A."/>
            <person name="O'Donnell K."/>
            <person name="Pangilinan J."/>
            <person name="Reynolds N."/>
            <person name="Sandor L."/>
            <person name="Smith M.W."/>
            <person name="Tsang A."/>
            <person name="Grigoriev I.V."/>
            <person name="Stajich J.E."/>
            <person name="Spatafora J.W."/>
        </authorList>
    </citation>
    <scope>NUCLEOTIDE SEQUENCE</scope>
    <source>
        <strain evidence="8">RSA 2281</strain>
    </source>
</reference>
<feature type="transmembrane region" description="Helical" evidence="7">
    <location>
        <begin position="404"/>
        <end position="423"/>
    </location>
</feature>
<feature type="transmembrane region" description="Helical" evidence="7">
    <location>
        <begin position="619"/>
        <end position="643"/>
    </location>
</feature>
<keyword evidence="6 7" id="KW-0472">Membrane</keyword>
<feature type="transmembrane region" description="Helical" evidence="7">
    <location>
        <begin position="154"/>
        <end position="173"/>
    </location>
</feature>
<comment type="similarity">
    <text evidence="2">Belongs to the oligopeptide OPT transporter family.</text>
</comment>
<reference evidence="8" key="1">
    <citation type="journal article" date="2022" name="IScience">
        <title>Evolution of zygomycete secretomes and the origins of terrestrial fungal ecologies.</title>
        <authorList>
            <person name="Chang Y."/>
            <person name="Wang Y."/>
            <person name="Mondo S."/>
            <person name="Ahrendt S."/>
            <person name="Andreopoulos W."/>
            <person name="Barry K."/>
            <person name="Beard J."/>
            <person name="Benny G.L."/>
            <person name="Blankenship S."/>
            <person name="Bonito G."/>
            <person name="Cuomo C."/>
            <person name="Desiro A."/>
            <person name="Gervers K.A."/>
            <person name="Hundley H."/>
            <person name="Kuo A."/>
            <person name="LaButti K."/>
            <person name="Lang B.F."/>
            <person name="Lipzen A."/>
            <person name="O'Donnell K."/>
            <person name="Pangilinan J."/>
            <person name="Reynolds N."/>
            <person name="Sandor L."/>
            <person name="Smith M.E."/>
            <person name="Tsang A."/>
            <person name="Grigoriev I.V."/>
            <person name="Stajich J.E."/>
            <person name="Spatafora J.W."/>
        </authorList>
    </citation>
    <scope>NUCLEOTIDE SEQUENCE</scope>
    <source>
        <strain evidence="8">RSA 2281</strain>
    </source>
</reference>
<dbReference type="GO" id="GO:0000329">
    <property type="term" value="C:fungal-type vacuole membrane"/>
    <property type="evidence" value="ECO:0007669"/>
    <property type="project" value="TreeGrafter"/>
</dbReference>
<dbReference type="InterPro" id="IPR004813">
    <property type="entry name" value="OPT"/>
</dbReference>
<feature type="transmembrane region" description="Helical" evidence="7">
    <location>
        <begin position="214"/>
        <end position="234"/>
    </location>
</feature>
<feature type="transmembrane region" description="Helical" evidence="7">
    <location>
        <begin position="324"/>
        <end position="343"/>
    </location>
</feature>